<dbReference type="EMBL" id="JAKUCV010006427">
    <property type="protein sequence ID" value="KAJ4827387.1"/>
    <property type="molecule type" value="Genomic_DNA"/>
</dbReference>
<comment type="similarity">
    <text evidence="1">Belongs to the eukaryotic RPB8 RNA polymerase subunit family.</text>
</comment>
<dbReference type="InterPro" id="IPR012340">
    <property type="entry name" value="NA-bd_OB-fold"/>
</dbReference>
<evidence type="ECO:0000313" key="3">
    <source>
        <dbReference type="Proteomes" id="UP001141552"/>
    </source>
</evidence>
<dbReference type="GO" id="GO:0005665">
    <property type="term" value="C:RNA polymerase II, core complex"/>
    <property type="evidence" value="ECO:0007669"/>
    <property type="project" value="UniProtKB-UniRule"/>
</dbReference>
<dbReference type="AlphaFoldDB" id="A0A9Q0J458"/>
<dbReference type="GO" id="GO:0005736">
    <property type="term" value="C:RNA polymerase I complex"/>
    <property type="evidence" value="ECO:0007669"/>
    <property type="project" value="TreeGrafter"/>
</dbReference>
<organism evidence="2 3">
    <name type="scientific">Turnera subulata</name>
    <dbReference type="NCBI Taxonomy" id="218843"/>
    <lineage>
        <taxon>Eukaryota</taxon>
        <taxon>Viridiplantae</taxon>
        <taxon>Streptophyta</taxon>
        <taxon>Embryophyta</taxon>
        <taxon>Tracheophyta</taxon>
        <taxon>Spermatophyta</taxon>
        <taxon>Magnoliopsida</taxon>
        <taxon>eudicotyledons</taxon>
        <taxon>Gunneridae</taxon>
        <taxon>Pentapetalae</taxon>
        <taxon>rosids</taxon>
        <taxon>fabids</taxon>
        <taxon>Malpighiales</taxon>
        <taxon>Passifloraceae</taxon>
        <taxon>Turnera</taxon>
    </lineage>
</organism>
<dbReference type="Gene3D" id="2.40.50.140">
    <property type="entry name" value="Nucleic acid-binding proteins"/>
    <property type="match status" value="1"/>
</dbReference>
<accession>A0A9Q0J458</accession>
<dbReference type="InterPro" id="IPR005570">
    <property type="entry name" value="RPABC3"/>
</dbReference>
<dbReference type="OrthoDB" id="20018at2759"/>
<keyword evidence="3" id="KW-1185">Reference proteome</keyword>
<keyword evidence="1" id="KW-0539">Nucleus</keyword>
<gene>
    <name evidence="2" type="ORF">Tsubulata_007377</name>
</gene>
<dbReference type="Pfam" id="PF03870">
    <property type="entry name" value="RNA_pol_Rpb8"/>
    <property type="match status" value="1"/>
</dbReference>
<comment type="caution">
    <text evidence="2">The sequence shown here is derived from an EMBL/GenBank/DDBJ whole genome shotgun (WGS) entry which is preliminary data.</text>
</comment>
<evidence type="ECO:0000313" key="2">
    <source>
        <dbReference type="EMBL" id="KAJ4827387.1"/>
    </source>
</evidence>
<dbReference type="Proteomes" id="UP001141552">
    <property type="component" value="Unassembled WGS sequence"/>
</dbReference>
<dbReference type="PIRSF" id="PIRSF000779">
    <property type="entry name" value="RNA_pol_Rpb8"/>
    <property type="match status" value="1"/>
</dbReference>
<dbReference type="GO" id="GO:0003899">
    <property type="term" value="F:DNA-directed RNA polymerase activity"/>
    <property type="evidence" value="ECO:0007669"/>
    <property type="project" value="UniProtKB-UniRule"/>
</dbReference>
<sequence length="141" mass="16191">MDEVDIFTVQFIEEKKFDFVSRIGARSEKLELFMLLDVNTEVYPVKEGDKFSVLITVTLNLDGSAETGYYNPNKQASVADDYEYVMQGKLYKIEEVGEGAHEKVEVLISFGGLLLSLKGQPSYFTKFELDQRYFICMRKLV</sequence>
<protein>
    <recommendedName>
        <fullName evidence="4">DNA-directed RNA polymerases I, II, and III subunit RPABC3</fullName>
    </recommendedName>
</protein>
<reference evidence="2" key="1">
    <citation type="submission" date="2022-02" db="EMBL/GenBank/DDBJ databases">
        <authorList>
            <person name="Henning P.M."/>
            <person name="McCubbin A.G."/>
            <person name="Shore J.S."/>
        </authorList>
    </citation>
    <scope>NUCLEOTIDE SEQUENCE</scope>
    <source>
        <strain evidence="2">F60SS</strain>
        <tissue evidence="2">Leaves</tissue>
    </source>
</reference>
<evidence type="ECO:0000256" key="1">
    <source>
        <dbReference type="PIRNR" id="PIRNR000779"/>
    </source>
</evidence>
<proteinExistence type="inferred from homology"/>
<dbReference type="PANTHER" id="PTHR10917:SF1">
    <property type="entry name" value="DNA-DIRECTED RNA POLYMERASE I, II"/>
    <property type="match status" value="1"/>
</dbReference>
<evidence type="ECO:0008006" key="4">
    <source>
        <dbReference type="Google" id="ProtNLM"/>
    </source>
</evidence>
<name>A0A9Q0J458_9ROSI</name>
<dbReference type="GO" id="GO:0005666">
    <property type="term" value="C:RNA polymerase III complex"/>
    <property type="evidence" value="ECO:0007669"/>
    <property type="project" value="TreeGrafter"/>
</dbReference>
<dbReference type="SMART" id="SM00658">
    <property type="entry name" value="RPOL8c"/>
    <property type="match status" value="1"/>
</dbReference>
<dbReference type="SUPFAM" id="SSF50249">
    <property type="entry name" value="Nucleic acid-binding proteins"/>
    <property type="match status" value="1"/>
</dbReference>
<dbReference type="GO" id="GO:0006351">
    <property type="term" value="P:DNA-templated transcription"/>
    <property type="evidence" value="ECO:0007669"/>
    <property type="project" value="UniProtKB-UniRule"/>
</dbReference>
<dbReference type="PANTHER" id="PTHR10917">
    <property type="entry name" value="DNA-DIRECTED RNA POLYMERASES I, II, AND III SUBUNIT RPABC3"/>
    <property type="match status" value="1"/>
</dbReference>
<reference evidence="2" key="2">
    <citation type="journal article" date="2023" name="Plants (Basel)">
        <title>Annotation of the Turnera subulata (Passifloraceae) Draft Genome Reveals the S-Locus Evolved after the Divergence of Turneroideae from Passifloroideae in a Stepwise Manner.</title>
        <authorList>
            <person name="Henning P.M."/>
            <person name="Roalson E.H."/>
            <person name="Mir W."/>
            <person name="McCubbin A.G."/>
            <person name="Shore J.S."/>
        </authorList>
    </citation>
    <scope>NUCLEOTIDE SEQUENCE</scope>
    <source>
        <strain evidence="2">F60SS</strain>
    </source>
</reference>